<dbReference type="InterPro" id="IPR001478">
    <property type="entry name" value="PDZ"/>
</dbReference>
<dbReference type="GO" id="GO:0007165">
    <property type="term" value="P:signal transduction"/>
    <property type="evidence" value="ECO:0007669"/>
    <property type="project" value="TreeGrafter"/>
</dbReference>
<dbReference type="PROSITE" id="PS50106">
    <property type="entry name" value="PDZ"/>
    <property type="match status" value="1"/>
</dbReference>
<dbReference type="OrthoDB" id="9812068at2"/>
<dbReference type="MEROPS" id="S41.004"/>
<dbReference type="Gene3D" id="2.30.42.10">
    <property type="match status" value="1"/>
</dbReference>
<evidence type="ECO:0000313" key="9">
    <source>
        <dbReference type="EMBL" id="AGF79932.1"/>
    </source>
</evidence>
<dbReference type="KEGG" id="dsf:UWK_03415"/>
<keyword evidence="7" id="KW-0732">Signal</keyword>
<dbReference type="RefSeq" id="WP_015405614.1">
    <property type="nucleotide sequence ID" value="NC_020304.1"/>
</dbReference>
<accession>M1PED1</accession>
<dbReference type="Gene3D" id="3.30.750.44">
    <property type="match status" value="1"/>
</dbReference>
<dbReference type="InterPro" id="IPR004447">
    <property type="entry name" value="Peptidase_S41A"/>
</dbReference>
<feature type="domain" description="PDZ" evidence="8">
    <location>
        <begin position="84"/>
        <end position="152"/>
    </location>
</feature>
<dbReference type="GO" id="GO:0030288">
    <property type="term" value="C:outer membrane-bounded periplasmic space"/>
    <property type="evidence" value="ECO:0007669"/>
    <property type="project" value="TreeGrafter"/>
</dbReference>
<feature type="chain" id="PRO_5004016366" evidence="7">
    <location>
        <begin position="24"/>
        <end position="460"/>
    </location>
</feature>
<evidence type="ECO:0000256" key="7">
    <source>
        <dbReference type="SAM" id="SignalP"/>
    </source>
</evidence>
<evidence type="ECO:0000256" key="6">
    <source>
        <dbReference type="SAM" id="MobiDB-lite"/>
    </source>
</evidence>
<comment type="similarity">
    <text evidence="1 5">Belongs to the peptidase S41A family.</text>
</comment>
<feature type="region of interest" description="Disordered" evidence="6">
    <location>
        <begin position="441"/>
        <end position="460"/>
    </location>
</feature>
<dbReference type="PANTHER" id="PTHR32060:SF30">
    <property type="entry name" value="CARBOXY-TERMINAL PROCESSING PROTEASE CTPA"/>
    <property type="match status" value="1"/>
</dbReference>
<dbReference type="HOGENOM" id="CLU_017295_1_1_7"/>
<dbReference type="NCBIfam" id="TIGR00225">
    <property type="entry name" value="prc"/>
    <property type="match status" value="1"/>
</dbReference>
<gene>
    <name evidence="9" type="ordered locus">UWK_03415</name>
</gene>
<dbReference type="FunFam" id="3.90.226.10:FF:000029">
    <property type="entry name" value="Peptidase, S41 family"/>
    <property type="match status" value="1"/>
</dbReference>
<dbReference type="SUPFAM" id="SSF52096">
    <property type="entry name" value="ClpP/crotonase"/>
    <property type="match status" value="1"/>
</dbReference>
<dbReference type="Pfam" id="PF13180">
    <property type="entry name" value="PDZ_2"/>
    <property type="match status" value="1"/>
</dbReference>
<dbReference type="CDD" id="cd07560">
    <property type="entry name" value="Peptidase_S41_CPP"/>
    <property type="match status" value="1"/>
</dbReference>
<dbReference type="GO" id="GO:0004175">
    <property type="term" value="F:endopeptidase activity"/>
    <property type="evidence" value="ECO:0007669"/>
    <property type="project" value="TreeGrafter"/>
</dbReference>
<dbReference type="PATRIC" id="fig|1167006.5.peg.3675"/>
<dbReference type="InterPro" id="IPR029045">
    <property type="entry name" value="ClpP/crotonase-like_dom_sf"/>
</dbReference>
<dbReference type="Proteomes" id="UP000011721">
    <property type="component" value="Chromosome"/>
</dbReference>
<dbReference type="eggNOG" id="COG0793">
    <property type="taxonomic scope" value="Bacteria"/>
</dbReference>
<evidence type="ECO:0000256" key="2">
    <source>
        <dbReference type="ARBA" id="ARBA00022670"/>
    </source>
</evidence>
<evidence type="ECO:0000256" key="5">
    <source>
        <dbReference type="RuleBase" id="RU004404"/>
    </source>
</evidence>
<sequence length="460" mass="50730">MKIIVILFSVFSLFISLTGPSFAAISQDQREATYRELEIFANVLSILQENYIDEIDADTTIEGAISGMLRSLDPHSSYLTAEDFDELQDETRGNFSGIGIEITIRDGILTIISPIEGTPADLAGLKAKDLIVKINGDATKDMAAMDAIKLLRGQKGSEVTLSIYRDGWQELKEFTIIRDIISLHSVTGLFLEPGFAYIRITNFQGQTTKDTKALLNELNLKNPIKGLILDLRNNPGGLLDQAISISDIFLEEGLVVYTKGRIQEQNMTFQAHANNGKNQYPLVVLVNEGSASASEIVAGAIQDHKRGVIVGTKTFGKGSVQTILPMPGGSGLRLTTARYYTPNGRSIQATGIIPDVEVPHITYVKNTKEERILPEFVREADLKNHILNGDRQPKQASEPALDTEVKGITQEERKTVADRLKKDNQLRSALNILKSLNLYTEYKTNSAPETTPQPKQSKEL</sequence>
<keyword evidence="4 5" id="KW-0720">Serine protease</keyword>
<evidence type="ECO:0000313" key="10">
    <source>
        <dbReference type="Proteomes" id="UP000011721"/>
    </source>
</evidence>
<dbReference type="GO" id="GO:0008236">
    <property type="term" value="F:serine-type peptidase activity"/>
    <property type="evidence" value="ECO:0007669"/>
    <property type="project" value="UniProtKB-KW"/>
</dbReference>
<dbReference type="SMART" id="SM00245">
    <property type="entry name" value="TSPc"/>
    <property type="match status" value="1"/>
</dbReference>
<proteinExistence type="inferred from homology"/>
<keyword evidence="10" id="KW-1185">Reference proteome</keyword>
<feature type="signal peptide" evidence="7">
    <location>
        <begin position="1"/>
        <end position="23"/>
    </location>
</feature>
<dbReference type="InterPro" id="IPR005151">
    <property type="entry name" value="Tail-specific_protease"/>
</dbReference>
<name>M1PED1_DESSD</name>
<dbReference type="FunFam" id="2.30.42.10:FF:000063">
    <property type="entry name" value="Peptidase, S41 family"/>
    <property type="match status" value="1"/>
</dbReference>
<dbReference type="AlphaFoldDB" id="M1PED1"/>
<keyword evidence="2 5" id="KW-0645">Protease</keyword>
<dbReference type="SMART" id="SM00228">
    <property type="entry name" value="PDZ"/>
    <property type="match status" value="1"/>
</dbReference>
<feature type="compositionally biased region" description="Polar residues" evidence="6">
    <location>
        <begin position="442"/>
        <end position="460"/>
    </location>
</feature>
<dbReference type="InterPro" id="IPR055210">
    <property type="entry name" value="CtpA/B_N"/>
</dbReference>
<evidence type="ECO:0000256" key="1">
    <source>
        <dbReference type="ARBA" id="ARBA00009179"/>
    </source>
</evidence>
<evidence type="ECO:0000259" key="8">
    <source>
        <dbReference type="PROSITE" id="PS50106"/>
    </source>
</evidence>
<dbReference type="PANTHER" id="PTHR32060">
    <property type="entry name" value="TAIL-SPECIFIC PROTEASE"/>
    <property type="match status" value="1"/>
</dbReference>
<dbReference type="Gene3D" id="3.90.226.10">
    <property type="entry name" value="2-enoyl-CoA Hydratase, Chain A, domain 1"/>
    <property type="match status" value="1"/>
</dbReference>
<dbReference type="SUPFAM" id="SSF50156">
    <property type="entry name" value="PDZ domain-like"/>
    <property type="match status" value="1"/>
</dbReference>
<dbReference type="InterPro" id="IPR036034">
    <property type="entry name" value="PDZ_sf"/>
</dbReference>
<dbReference type="EMBL" id="CP003985">
    <property type="protein sequence ID" value="AGF79932.1"/>
    <property type="molecule type" value="Genomic_DNA"/>
</dbReference>
<keyword evidence="3 5" id="KW-0378">Hydrolase</keyword>
<dbReference type="Pfam" id="PF22694">
    <property type="entry name" value="CtpB_N-like"/>
    <property type="match status" value="1"/>
</dbReference>
<organism evidence="9 10">
    <name type="scientific">Desulfocapsa sulfexigens (strain DSM 10523 / SB164P1)</name>
    <dbReference type="NCBI Taxonomy" id="1167006"/>
    <lineage>
        <taxon>Bacteria</taxon>
        <taxon>Pseudomonadati</taxon>
        <taxon>Thermodesulfobacteriota</taxon>
        <taxon>Desulfobulbia</taxon>
        <taxon>Desulfobulbales</taxon>
        <taxon>Desulfocapsaceae</taxon>
        <taxon>Desulfocapsa</taxon>
    </lineage>
</organism>
<dbReference type="CDD" id="cd06782">
    <property type="entry name" value="cpPDZ_CPP-like"/>
    <property type="match status" value="1"/>
</dbReference>
<dbReference type="GO" id="GO:0006508">
    <property type="term" value="P:proteolysis"/>
    <property type="evidence" value="ECO:0007669"/>
    <property type="project" value="UniProtKB-KW"/>
</dbReference>
<dbReference type="Pfam" id="PF03572">
    <property type="entry name" value="Peptidase_S41"/>
    <property type="match status" value="1"/>
</dbReference>
<evidence type="ECO:0000256" key="4">
    <source>
        <dbReference type="ARBA" id="ARBA00022825"/>
    </source>
</evidence>
<dbReference type="STRING" id="1167006.UWK_03415"/>
<evidence type="ECO:0000256" key="3">
    <source>
        <dbReference type="ARBA" id="ARBA00022801"/>
    </source>
</evidence>
<protein>
    <submittedName>
        <fullName evidence="9">C-terminal processing peptidase</fullName>
    </submittedName>
</protein>
<reference evidence="10" key="1">
    <citation type="journal article" date="2013" name="Stand. Genomic Sci.">
        <title>Complete genome sequence of Desulfocapsa sulfexigens, a marine deltaproteobacterium specialized in disproportionating inorganic sulfur compounds.</title>
        <authorList>
            <person name="Finster K.W."/>
            <person name="Kjeldsen K.U."/>
            <person name="Kube M."/>
            <person name="Reinhardt R."/>
            <person name="Mussmann M."/>
            <person name="Amann R."/>
            <person name="Schreiber L."/>
        </authorList>
    </citation>
    <scope>NUCLEOTIDE SEQUENCE [LARGE SCALE GENOMIC DNA]</scope>
    <source>
        <strain evidence="10">DSM 10523 / SB164P1</strain>
    </source>
</reference>